<dbReference type="STRING" id="118168.MC7420_8224"/>
<keyword evidence="2" id="KW-0067">ATP-binding</keyword>
<evidence type="ECO:0000313" key="6">
    <source>
        <dbReference type="Proteomes" id="UP000003835"/>
    </source>
</evidence>
<gene>
    <name evidence="5" type="ORF">MC7420_8224</name>
</gene>
<protein>
    <submittedName>
        <fullName evidence="5">Protein kinase domain</fullName>
    </submittedName>
</protein>
<keyword evidence="5" id="KW-0418">Kinase</keyword>
<evidence type="ECO:0000256" key="3">
    <source>
        <dbReference type="SAM" id="Phobius"/>
    </source>
</evidence>
<dbReference type="GO" id="GO:0004674">
    <property type="term" value="F:protein serine/threonine kinase activity"/>
    <property type="evidence" value="ECO:0007669"/>
    <property type="project" value="TreeGrafter"/>
</dbReference>
<dbReference type="SMART" id="SM00220">
    <property type="entry name" value="S_TKc"/>
    <property type="match status" value="1"/>
</dbReference>
<dbReference type="CDD" id="cd14014">
    <property type="entry name" value="STKc_PknB_like"/>
    <property type="match status" value="1"/>
</dbReference>
<dbReference type="RefSeq" id="WP_006106219.1">
    <property type="nucleotide sequence ID" value="NZ_DS989878.1"/>
</dbReference>
<dbReference type="InterPro" id="IPR011009">
    <property type="entry name" value="Kinase-like_dom_sf"/>
</dbReference>
<evidence type="ECO:0000259" key="4">
    <source>
        <dbReference type="PROSITE" id="PS50011"/>
    </source>
</evidence>
<feature type="transmembrane region" description="Helical" evidence="3">
    <location>
        <begin position="329"/>
        <end position="353"/>
    </location>
</feature>
<evidence type="ECO:0000313" key="5">
    <source>
        <dbReference type="EMBL" id="EDX70973.1"/>
    </source>
</evidence>
<dbReference type="AlphaFoldDB" id="B4W4F4"/>
<organism evidence="5 6">
    <name type="scientific">Coleofasciculus chthonoplastes PCC 7420</name>
    <dbReference type="NCBI Taxonomy" id="118168"/>
    <lineage>
        <taxon>Bacteria</taxon>
        <taxon>Bacillati</taxon>
        <taxon>Cyanobacteriota</taxon>
        <taxon>Cyanophyceae</taxon>
        <taxon>Coleofasciculales</taxon>
        <taxon>Coleofasciculaceae</taxon>
        <taxon>Coleofasciculus</taxon>
    </lineage>
</organism>
<evidence type="ECO:0000256" key="1">
    <source>
        <dbReference type="ARBA" id="ARBA00022741"/>
    </source>
</evidence>
<dbReference type="OrthoDB" id="5518868at2"/>
<keyword evidence="3" id="KW-0472">Membrane</keyword>
<proteinExistence type="predicted"/>
<dbReference type="SUPFAM" id="SSF56112">
    <property type="entry name" value="Protein kinase-like (PK-like)"/>
    <property type="match status" value="1"/>
</dbReference>
<feature type="transmembrane region" description="Helical" evidence="3">
    <location>
        <begin position="359"/>
        <end position="381"/>
    </location>
</feature>
<accession>B4W4F4</accession>
<dbReference type="Pfam" id="PF00069">
    <property type="entry name" value="Pkinase"/>
    <property type="match status" value="1"/>
</dbReference>
<keyword evidence="6" id="KW-1185">Reference proteome</keyword>
<dbReference type="InterPro" id="IPR000719">
    <property type="entry name" value="Prot_kinase_dom"/>
</dbReference>
<dbReference type="eggNOG" id="COG0515">
    <property type="taxonomic scope" value="Bacteria"/>
</dbReference>
<dbReference type="PANTHER" id="PTHR24363">
    <property type="entry name" value="SERINE/THREONINE PROTEIN KINASE"/>
    <property type="match status" value="1"/>
</dbReference>
<dbReference type="EMBL" id="DS989878">
    <property type="protein sequence ID" value="EDX70973.1"/>
    <property type="molecule type" value="Genomic_DNA"/>
</dbReference>
<dbReference type="GO" id="GO:0005524">
    <property type="term" value="F:ATP binding"/>
    <property type="evidence" value="ECO:0007669"/>
    <property type="project" value="UniProtKB-KW"/>
</dbReference>
<keyword evidence="3" id="KW-0812">Transmembrane</keyword>
<name>B4W4F4_9CYAN</name>
<dbReference type="PROSITE" id="PS50011">
    <property type="entry name" value="PROTEIN_KINASE_DOM"/>
    <property type="match status" value="1"/>
</dbReference>
<keyword evidence="5" id="KW-0808">Transferase</keyword>
<feature type="domain" description="Protein kinase" evidence="4">
    <location>
        <begin position="12"/>
        <end position="275"/>
    </location>
</feature>
<reference evidence="5 6" key="1">
    <citation type="submission" date="2008-07" db="EMBL/GenBank/DDBJ databases">
        <authorList>
            <person name="Tandeau de Marsac N."/>
            <person name="Ferriera S."/>
            <person name="Johnson J."/>
            <person name="Kravitz S."/>
            <person name="Beeson K."/>
            <person name="Sutton G."/>
            <person name="Rogers Y.-H."/>
            <person name="Friedman R."/>
            <person name="Frazier M."/>
            <person name="Venter J.C."/>
        </authorList>
    </citation>
    <scope>NUCLEOTIDE SEQUENCE [LARGE SCALE GENOMIC DNA]</scope>
    <source>
        <strain evidence="5 6">PCC 7420</strain>
    </source>
</reference>
<dbReference type="PANTHER" id="PTHR24363:SF7">
    <property type="entry name" value="SERINE_THREONINE-PROTEIN KINASE-LIKE PROTEIN E"/>
    <property type="match status" value="1"/>
</dbReference>
<dbReference type="Gene3D" id="1.10.510.10">
    <property type="entry name" value="Transferase(Phosphotransferase) domain 1"/>
    <property type="match status" value="1"/>
</dbReference>
<evidence type="ECO:0000256" key="2">
    <source>
        <dbReference type="ARBA" id="ARBA00022840"/>
    </source>
</evidence>
<keyword evidence="3" id="KW-1133">Transmembrane helix</keyword>
<dbReference type="Proteomes" id="UP000003835">
    <property type="component" value="Unassembled WGS sequence"/>
</dbReference>
<keyword evidence="1" id="KW-0547">Nucleotide-binding</keyword>
<dbReference type="HOGENOM" id="CLU_000288_135_7_3"/>
<sequence>MFSPNQCLKERYQLHQRLGCTAAGRQTWLATDLQSKKKVVVKLLAFSPEMQWEELKLFEREAQVLQALNHPRIPHYRDYFSLDKDSGLTLPWFGLVQDYIPGISLQTLLDNNKNFTEKQVRRIAREVLNILVYLHELSPPVLHRDINPSNLVLVKKKWVHLVDFGTVQAQAAVTGVTFTVVGTSGYTPLEQFWGRAVAASDLYALGATLIHLLTGIAPANLPQKEGQIQFRDFLRDSLTSRLSLNSQLISWIEQMTELSLERRFSTAQEAREALRDRQIPPSNPPPRLVCEKLSKPSGQLIKVKTTRDRLEITLLSPTFVEIIQKIKFVYVWLILFNLFILLCFIGSLPTLIIMPSFQAILFTAFNVVLLGVSINLSLNWFRAQLQTTYVLFDRTCNKLEINRKKWLSNPIQQQTKITDIGNVYLIHGDFSYEIGIISTHCLCRISGNLDNIDSAWLLQTILDWLDLK</sequence>